<dbReference type="Proteomes" id="UP000198415">
    <property type="component" value="Unassembled WGS sequence"/>
</dbReference>
<dbReference type="EMBL" id="FZNR01000012">
    <property type="protein sequence ID" value="SNS21711.1"/>
    <property type="molecule type" value="Genomic_DNA"/>
</dbReference>
<dbReference type="AlphaFoldDB" id="A0A239CPV2"/>
<gene>
    <name evidence="2" type="ORF">SAMN06264365_1128</name>
</gene>
<organism evidence="2 3">
    <name type="scientific">Actinoplanes regularis</name>
    <dbReference type="NCBI Taxonomy" id="52697"/>
    <lineage>
        <taxon>Bacteria</taxon>
        <taxon>Bacillati</taxon>
        <taxon>Actinomycetota</taxon>
        <taxon>Actinomycetes</taxon>
        <taxon>Micromonosporales</taxon>
        <taxon>Micromonosporaceae</taxon>
        <taxon>Actinoplanes</taxon>
    </lineage>
</organism>
<protein>
    <submittedName>
        <fullName evidence="2">Glyoxalase-like domain-containing protein</fullName>
    </submittedName>
</protein>
<reference evidence="2 3" key="1">
    <citation type="submission" date="2017-06" db="EMBL/GenBank/DDBJ databases">
        <authorList>
            <person name="Kim H.J."/>
            <person name="Triplett B.A."/>
        </authorList>
    </citation>
    <scope>NUCLEOTIDE SEQUENCE [LARGE SCALE GENOMIC DNA]</scope>
    <source>
        <strain evidence="2 3">DSM 43151</strain>
    </source>
</reference>
<evidence type="ECO:0000313" key="3">
    <source>
        <dbReference type="Proteomes" id="UP000198415"/>
    </source>
</evidence>
<dbReference type="RefSeq" id="WP_203833235.1">
    <property type="nucleotide sequence ID" value="NZ_BOMU01000065.1"/>
</dbReference>
<dbReference type="PROSITE" id="PS51819">
    <property type="entry name" value="VOC"/>
    <property type="match status" value="1"/>
</dbReference>
<evidence type="ECO:0000259" key="1">
    <source>
        <dbReference type="PROSITE" id="PS51819"/>
    </source>
</evidence>
<dbReference type="InterPro" id="IPR029068">
    <property type="entry name" value="Glyas_Bleomycin-R_OHBP_Dase"/>
</dbReference>
<dbReference type="Gene3D" id="3.30.720.110">
    <property type="match status" value="1"/>
</dbReference>
<feature type="domain" description="VOC" evidence="1">
    <location>
        <begin position="23"/>
        <end position="143"/>
    </location>
</feature>
<proteinExistence type="predicted"/>
<dbReference type="Pfam" id="PF00903">
    <property type="entry name" value="Glyoxalase"/>
    <property type="match status" value="1"/>
</dbReference>
<dbReference type="Gene3D" id="3.30.720.120">
    <property type="match status" value="1"/>
</dbReference>
<keyword evidence="3" id="KW-1185">Reference proteome</keyword>
<dbReference type="SUPFAM" id="SSF54593">
    <property type="entry name" value="Glyoxalase/Bleomycin resistance protein/Dihydroxybiphenyl dioxygenase"/>
    <property type="match status" value="1"/>
</dbReference>
<dbReference type="InterPro" id="IPR037523">
    <property type="entry name" value="VOC_core"/>
</dbReference>
<accession>A0A239CPV2</accession>
<sequence length="158" mass="17363">MIHIVLSAIVEKQSYREVRMKFTLVGMAVAATTPATSAAWFAEHFGFVVGIDLGWYVNTQHGEHPNLSLDFVQRDHESWPEATRGKNVVGTLLAFLVADVDAEYARLSEAGLEVVKSLVTEPWGQRRFQIAGPDGLLVEVLQTVAPDPQWLADNGFGA</sequence>
<name>A0A239CPV2_9ACTN</name>
<dbReference type="InterPro" id="IPR004360">
    <property type="entry name" value="Glyas_Fos-R_dOase_dom"/>
</dbReference>
<evidence type="ECO:0000313" key="2">
    <source>
        <dbReference type="EMBL" id="SNS21711.1"/>
    </source>
</evidence>